<reference evidence="4" key="1">
    <citation type="submission" date="2021-02" db="EMBL/GenBank/DDBJ databases">
        <title>Skermanella TT6 skin isolate.</title>
        <authorList>
            <person name="Lee K."/>
            <person name="Ganzorig M."/>
        </authorList>
    </citation>
    <scope>NUCLEOTIDE SEQUENCE</scope>
    <source>
        <strain evidence="4">TT6</strain>
    </source>
</reference>
<dbReference type="PRINTS" id="PR00313">
    <property type="entry name" value="CABNDNGRPT"/>
</dbReference>
<sequence length="335" mass="34524">MTTRIGTSVRDVLYGTRWADTLRGEAGNDYLNGQGGNDTLSGGTGDDKLDGGAGNDTLRGGDGIDALFGGDGSDVLHGDAGNDYLSGGAGFDQLFGGAGNDRLVGGEGTNDLFGGSGNDVLVLEEHGTVRETSSRFSGGTGRDTLHVVADDARVLVDPYTGSTATAPARIAIDLDDEGSGGSLWFQDGDGWAFEAAGTFDGIETFTVSEGTRLDFHGGAGDATVTGGRHADLFEGGSGSETFQGGGGADLFLMSWNGSLQGMGHDRIVGFKAAEGDRIASAFFTGTHGVDLKTTWVEKNGHTVFTTRMPDGTVVHTLDVDAVGLPRETMADYDWA</sequence>
<dbReference type="Gene3D" id="2.150.10.10">
    <property type="entry name" value="Serralysin-like metalloprotease, C-terminal"/>
    <property type="match status" value="3"/>
</dbReference>
<evidence type="ECO:0000256" key="3">
    <source>
        <dbReference type="SAM" id="MobiDB-lite"/>
    </source>
</evidence>
<gene>
    <name evidence="4" type="ORF">IGS68_09950</name>
</gene>
<evidence type="ECO:0000313" key="4">
    <source>
        <dbReference type="EMBL" id="QQP91498.1"/>
    </source>
</evidence>
<keyword evidence="2" id="KW-0964">Secreted</keyword>
<dbReference type="InterPro" id="IPR050557">
    <property type="entry name" value="RTX_toxin/Mannuronan_C5-epim"/>
</dbReference>
<dbReference type="InterPro" id="IPR011049">
    <property type="entry name" value="Serralysin-like_metalloprot_C"/>
</dbReference>
<dbReference type="Proteomes" id="UP000595197">
    <property type="component" value="Chromosome"/>
</dbReference>
<dbReference type="PANTHER" id="PTHR38340">
    <property type="entry name" value="S-LAYER PROTEIN"/>
    <property type="match status" value="1"/>
</dbReference>
<dbReference type="RefSeq" id="WP_201079479.1">
    <property type="nucleotide sequence ID" value="NZ_CP067420.1"/>
</dbReference>
<dbReference type="InterPro" id="IPR018511">
    <property type="entry name" value="Hemolysin-typ_Ca-bd_CS"/>
</dbReference>
<dbReference type="PANTHER" id="PTHR38340:SF1">
    <property type="entry name" value="S-LAYER PROTEIN"/>
    <property type="match status" value="1"/>
</dbReference>
<comment type="subcellular location">
    <subcellularLocation>
        <location evidence="1">Secreted</location>
    </subcellularLocation>
</comment>
<evidence type="ECO:0000256" key="1">
    <source>
        <dbReference type="ARBA" id="ARBA00004613"/>
    </source>
</evidence>
<dbReference type="InterPro" id="IPR001343">
    <property type="entry name" value="Hemolysn_Ca-bd"/>
</dbReference>
<accession>A0ABX7BAU1</accession>
<dbReference type="PROSITE" id="PS00330">
    <property type="entry name" value="HEMOLYSIN_CALCIUM"/>
    <property type="match status" value="3"/>
</dbReference>
<proteinExistence type="predicted"/>
<evidence type="ECO:0000313" key="5">
    <source>
        <dbReference type="Proteomes" id="UP000595197"/>
    </source>
</evidence>
<name>A0ABX7BAU1_9PROT</name>
<evidence type="ECO:0000256" key="2">
    <source>
        <dbReference type="ARBA" id="ARBA00022525"/>
    </source>
</evidence>
<keyword evidence="5" id="KW-1185">Reference proteome</keyword>
<dbReference type="Pfam" id="PF00353">
    <property type="entry name" value="HemolysinCabind"/>
    <property type="match status" value="3"/>
</dbReference>
<dbReference type="EMBL" id="CP067420">
    <property type="protein sequence ID" value="QQP91498.1"/>
    <property type="molecule type" value="Genomic_DNA"/>
</dbReference>
<dbReference type="SUPFAM" id="SSF51120">
    <property type="entry name" value="beta-Roll"/>
    <property type="match status" value="3"/>
</dbReference>
<protein>
    <recommendedName>
        <fullName evidence="6">Calcium-binding protein</fullName>
    </recommendedName>
</protein>
<feature type="region of interest" description="Disordered" evidence="3">
    <location>
        <begin position="25"/>
        <end position="56"/>
    </location>
</feature>
<evidence type="ECO:0008006" key="6">
    <source>
        <dbReference type="Google" id="ProtNLM"/>
    </source>
</evidence>
<organism evidence="4 5">
    <name type="scientific">Skermanella cutis</name>
    <dbReference type="NCBI Taxonomy" id="2775420"/>
    <lineage>
        <taxon>Bacteria</taxon>
        <taxon>Pseudomonadati</taxon>
        <taxon>Pseudomonadota</taxon>
        <taxon>Alphaproteobacteria</taxon>
        <taxon>Rhodospirillales</taxon>
        <taxon>Azospirillaceae</taxon>
        <taxon>Skermanella</taxon>
    </lineage>
</organism>